<dbReference type="PANTHER" id="PTHR33162">
    <property type="entry name" value="SEC-INDEPENDENT PROTEIN TRANSLOCASE PROTEIN TATA, CHLOROPLASTIC"/>
    <property type="match status" value="1"/>
</dbReference>
<keyword evidence="5 9" id="KW-1133">Transmembrane helix</keyword>
<dbReference type="AlphaFoldDB" id="A0AB34K7A9"/>
<evidence type="ECO:0000256" key="9">
    <source>
        <dbReference type="SAM" id="Phobius"/>
    </source>
</evidence>
<feature type="region of interest" description="Disordered" evidence="8">
    <location>
        <begin position="33"/>
        <end position="54"/>
    </location>
</feature>
<comment type="subcellular location">
    <subcellularLocation>
        <location evidence="1">Membrane</location>
        <topology evidence="1">Single-pass membrane protein</topology>
    </subcellularLocation>
</comment>
<reference evidence="11 12" key="1">
    <citation type="journal article" date="2024" name="Science">
        <title>Giant polyketide synthase enzymes in the biosynthesis of giant marine polyether toxins.</title>
        <authorList>
            <person name="Fallon T.R."/>
            <person name="Shende V.V."/>
            <person name="Wierzbicki I.H."/>
            <person name="Pendleton A.L."/>
            <person name="Watervoot N.F."/>
            <person name="Auber R.P."/>
            <person name="Gonzalez D.J."/>
            <person name="Wisecaver J.H."/>
            <person name="Moore B.S."/>
        </authorList>
    </citation>
    <scope>NUCLEOTIDE SEQUENCE [LARGE SCALE GENOMIC DNA]</scope>
    <source>
        <strain evidence="11 12">12B1</strain>
    </source>
</reference>
<feature type="compositionally biased region" description="Basic and acidic residues" evidence="8">
    <location>
        <begin position="137"/>
        <end position="147"/>
    </location>
</feature>
<protein>
    <recommendedName>
        <fullName evidence="13">Sec-independent protein translocase protein TatA</fullName>
    </recommendedName>
</protein>
<evidence type="ECO:0000256" key="7">
    <source>
        <dbReference type="ARBA" id="ARBA00023136"/>
    </source>
</evidence>
<evidence type="ECO:0008006" key="13">
    <source>
        <dbReference type="Google" id="ProtNLM"/>
    </source>
</evidence>
<keyword evidence="4" id="KW-0653">Protein transport</keyword>
<evidence type="ECO:0000256" key="4">
    <source>
        <dbReference type="ARBA" id="ARBA00022927"/>
    </source>
</evidence>
<dbReference type="InterPro" id="IPR003369">
    <property type="entry name" value="TatA/B/E"/>
</dbReference>
<evidence type="ECO:0000256" key="3">
    <source>
        <dbReference type="ARBA" id="ARBA00022692"/>
    </source>
</evidence>
<evidence type="ECO:0000256" key="8">
    <source>
        <dbReference type="SAM" id="MobiDB-lite"/>
    </source>
</evidence>
<proteinExistence type="predicted"/>
<keyword evidence="3 9" id="KW-0812">Transmembrane</keyword>
<dbReference type="GO" id="GO:0016020">
    <property type="term" value="C:membrane"/>
    <property type="evidence" value="ECO:0007669"/>
    <property type="project" value="UniProtKB-SubCell"/>
</dbReference>
<name>A0AB34K7A9_PRYPA</name>
<keyword evidence="10" id="KW-0732">Signal</keyword>
<dbReference type="GO" id="GO:0015031">
    <property type="term" value="P:protein transport"/>
    <property type="evidence" value="ECO:0007669"/>
    <property type="project" value="UniProtKB-KW"/>
</dbReference>
<feature type="transmembrane region" description="Helical" evidence="9">
    <location>
        <begin position="63"/>
        <end position="84"/>
    </location>
</feature>
<dbReference type="Pfam" id="PF02416">
    <property type="entry name" value="TatA_B_E"/>
    <property type="match status" value="1"/>
</dbReference>
<evidence type="ECO:0000256" key="6">
    <source>
        <dbReference type="ARBA" id="ARBA00023010"/>
    </source>
</evidence>
<feature type="region of interest" description="Disordered" evidence="8">
    <location>
        <begin position="117"/>
        <end position="147"/>
    </location>
</feature>
<evidence type="ECO:0000256" key="10">
    <source>
        <dbReference type="SAM" id="SignalP"/>
    </source>
</evidence>
<evidence type="ECO:0000256" key="2">
    <source>
        <dbReference type="ARBA" id="ARBA00022448"/>
    </source>
</evidence>
<evidence type="ECO:0000256" key="1">
    <source>
        <dbReference type="ARBA" id="ARBA00004167"/>
    </source>
</evidence>
<organism evidence="11 12">
    <name type="scientific">Prymnesium parvum</name>
    <name type="common">Toxic golden alga</name>
    <dbReference type="NCBI Taxonomy" id="97485"/>
    <lineage>
        <taxon>Eukaryota</taxon>
        <taxon>Haptista</taxon>
        <taxon>Haptophyta</taxon>
        <taxon>Prymnesiophyceae</taxon>
        <taxon>Prymnesiales</taxon>
        <taxon>Prymnesiaceae</taxon>
        <taxon>Prymnesium</taxon>
    </lineage>
</organism>
<dbReference type="EMBL" id="JBGBPQ010000002">
    <property type="protein sequence ID" value="KAL1528881.1"/>
    <property type="molecule type" value="Genomic_DNA"/>
</dbReference>
<accession>A0AB34K7A9</accession>
<keyword evidence="2" id="KW-0813">Transport</keyword>
<keyword evidence="6" id="KW-0811">Translocation</keyword>
<keyword evidence="12" id="KW-1185">Reference proteome</keyword>
<dbReference type="PANTHER" id="PTHR33162:SF1">
    <property type="entry name" value="SEC-INDEPENDENT PROTEIN TRANSLOCASE PROTEIN TATA, CHLOROPLASTIC"/>
    <property type="match status" value="1"/>
</dbReference>
<keyword evidence="7 9" id="KW-0472">Membrane</keyword>
<comment type="caution">
    <text evidence="11">The sequence shown here is derived from an EMBL/GenBank/DDBJ whole genome shotgun (WGS) entry which is preliminary data.</text>
</comment>
<dbReference type="Proteomes" id="UP001515480">
    <property type="component" value="Unassembled WGS sequence"/>
</dbReference>
<feature type="signal peptide" evidence="10">
    <location>
        <begin position="1"/>
        <end position="20"/>
    </location>
</feature>
<dbReference type="Gene3D" id="1.20.5.3310">
    <property type="match status" value="1"/>
</dbReference>
<gene>
    <name evidence="11" type="ORF">AB1Y20_010204</name>
</gene>
<feature type="chain" id="PRO_5044326659" description="Sec-independent protein translocase protein TatA" evidence="10">
    <location>
        <begin position="21"/>
        <end position="147"/>
    </location>
</feature>
<sequence length="147" mass="15172">MASTLLRCVALLCALCSARAFVLTPLRLPGGAAAPSAQPPLPAPSTLAPPALLHPSRAPPVQMGLFGLGTPELVVIAGVALLILGPEQVKKLAKDVGKVSAELKQVPEEFSKGLEVGALESEKKKMKEPEQQAEAPPAKDDAADKKA</sequence>
<evidence type="ECO:0000256" key="5">
    <source>
        <dbReference type="ARBA" id="ARBA00022989"/>
    </source>
</evidence>
<feature type="compositionally biased region" description="Low complexity" evidence="8">
    <location>
        <begin position="44"/>
        <end position="54"/>
    </location>
</feature>
<evidence type="ECO:0000313" key="12">
    <source>
        <dbReference type="Proteomes" id="UP001515480"/>
    </source>
</evidence>
<evidence type="ECO:0000313" key="11">
    <source>
        <dbReference type="EMBL" id="KAL1528881.1"/>
    </source>
</evidence>
<feature type="compositionally biased region" description="Basic and acidic residues" evidence="8">
    <location>
        <begin position="120"/>
        <end position="130"/>
    </location>
</feature>